<keyword evidence="1" id="KW-0812">Transmembrane</keyword>
<organism evidence="2 3">
    <name type="scientific">Streptomyces fuscichromogenes</name>
    <dbReference type="NCBI Taxonomy" id="1324013"/>
    <lineage>
        <taxon>Bacteria</taxon>
        <taxon>Bacillati</taxon>
        <taxon>Actinomycetota</taxon>
        <taxon>Actinomycetes</taxon>
        <taxon>Kitasatosporales</taxon>
        <taxon>Streptomycetaceae</taxon>
        <taxon>Streptomyces</taxon>
    </lineage>
</organism>
<comment type="caution">
    <text evidence="2">The sequence shown here is derived from an EMBL/GenBank/DDBJ whole genome shotgun (WGS) entry which is preliminary data.</text>
</comment>
<gene>
    <name evidence="2" type="ORF">GCM10011578_087680</name>
</gene>
<reference evidence="2" key="1">
    <citation type="journal article" date="2014" name="Int. J. Syst. Evol. Microbiol.">
        <title>Complete genome sequence of Corynebacterium casei LMG S-19264T (=DSM 44701T), isolated from a smear-ripened cheese.</title>
        <authorList>
            <consortium name="US DOE Joint Genome Institute (JGI-PGF)"/>
            <person name="Walter F."/>
            <person name="Albersmeier A."/>
            <person name="Kalinowski J."/>
            <person name="Ruckert C."/>
        </authorList>
    </citation>
    <scope>NUCLEOTIDE SEQUENCE</scope>
    <source>
        <strain evidence="2">CGMCC 4.7110</strain>
    </source>
</reference>
<feature type="transmembrane region" description="Helical" evidence="1">
    <location>
        <begin position="68"/>
        <end position="88"/>
    </location>
</feature>
<dbReference type="AlphaFoldDB" id="A0A917XN61"/>
<keyword evidence="3" id="KW-1185">Reference proteome</keyword>
<feature type="transmembrane region" description="Helical" evidence="1">
    <location>
        <begin position="94"/>
        <end position="112"/>
    </location>
</feature>
<reference evidence="2" key="2">
    <citation type="submission" date="2020-09" db="EMBL/GenBank/DDBJ databases">
        <authorList>
            <person name="Sun Q."/>
            <person name="Zhou Y."/>
        </authorList>
    </citation>
    <scope>NUCLEOTIDE SEQUENCE</scope>
    <source>
        <strain evidence="2">CGMCC 4.7110</strain>
    </source>
</reference>
<keyword evidence="1" id="KW-0472">Membrane</keyword>
<dbReference type="Proteomes" id="UP000653411">
    <property type="component" value="Unassembled WGS sequence"/>
</dbReference>
<feature type="transmembrane region" description="Helical" evidence="1">
    <location>
        <begin position="38"/>
        <end position="56"/>
    </location>
</feature>
<evidence type="ECO:0000256" key="1">
    <source>
        <dbReference type="SAM" id="Phobius"/>
    </source>
</evidence>
<evidence type="ECO:0000313" key="3">
    <source>
        <dbReference type="Proteomes" id="UP000653411"/>
    </source>
</evidence>
<proteinExistence type="predicted"/>
<accession>A0A917XN61</accession>
<keyword evidence="1" id="KW-1133">Transmembrane helix</keyword>
<protein>
    <submittedName>
        <fullName evidence="2">Uncharacterized protein</fullName>
    </submittedName>
</protein>
<dbReference type="EMBL" id="BMML01000032">
    <property type="protein sequence ID" value="GGN40338.1"/>
    <property type="molecule type" value="Genomic_DNA"/>
</dbReference>
<sequence>MKKQMSVFSLLLLFFVFTAGIGVSIAAGAVFEGTEKNLVSAGGMVVALVASTVLMKQQRMRDFVASRPVLWFLFLFNAAVATTCSVALDGVKGIAVATVMGLVSLGAGVGLLKNHKKKPTHA</sequence>
<name>A0A917XN61_9ACTN</name>
<evidence type="ECO:0000313" key="2">
    <source>
        <dbReference type="EMBL" id="GGN40338.1"/>
    </source>
</evidence>
<dbReference type="RefSeq" id="WP_229713709.1">
    <property type="nucleotide sequence ID" value="NZ_BMML01000032.1"/>
</dbReference>